<keyword evidence="4" id="KW-0808">Transferase</keyword>
<sequence>MSEPTASGPQPAAPAWMQQRERGNRFWLRIMSTLSSLLGRRCSRLVLYGIAAYFLLFGGKARAASRAYLTRSLGRSPRWHELYRHVLSFASTIHDRVYLLRDRFDDFHIDLSGTETLHRYYDSGQGLLLFGAHLGSFEVLRAMARSHPELQMSMAMYPENARQINQALQAINPQAQQDIIALGTLDAMLTVHRRLEEGALVGILADRASGPDQYLSRPLLGAPARFPSGPFRMAVMLKHPVYFMAGIYLGGNRYRVHFELLEDFSGTGRQGREQAMAALLDKYVAALERHCRAYPFNWFNFYDFWDES</sequence>
<protein>
    <recommendedName>
        <fullName evidence="9">Acyl-CoA synthetase</fullName>
    </recommendedName>
</protein>
<organism evidence="7 8">
    <name type="scientific">Pseudogulbenkiania subflava DSM 22618</name>
    <dbReference type="NCBI Taxonomy" id="1123014"/>
    <lineage>
        <taxon>Bacteria</taxon>
        <taxon>Pseudomonadati</taxon>
        <taxon>Pseudomonadota</taxon>
        <taxon>Betaproteobacteria</taxon>
        <taxon>Neisseriales</taxon>
        <taxon>Chromobacteriaceae</taxon>
        <taxon>Pseudogulbenkiania</taxon>
    </lineage>
</organism>
<keyword evidence="3" id="KW-0997">Cell inner membrane</keyword>
<evidence type="ECO:0000256" key="5">
    <source>
        <dbReference type="ARBA" id="ARBA00023136"/>
    </source>
</evidence>
<keyword evidence="2" id="KW-1003">Cell membrane</keyword>
<gene>
    <name evidence="7" type="ORF">SAMN02745746_02197</name>
</gene>
<keyword evidence="5" id="KW-0472">Membrane</keyword>
<name>A0A1Y6BSE2_9NEIS</name>
<dbReference type="PIRSF" id="PIRSF028561">
    <property type="entry name" value="Ac_Trasf"/>
    <property type="match status" value="1"/>
</dbReference>
<proteinExistence type="predicted"/>
<dbReference type="GO" id="GO:0009247">
    <property type="term" value="P:glycolipid biosynthetic process"/>
    <property type="evidence" value="ECO:0007669"/>
    <property type="project" value="UniProtKB-ARBA"/>
</dbReference>
<keyword evidence="6" id="KW-0012">Acyltransferase</keyword>
<evidence type="ECO:0000256" key="3">
    <source>
        <dbReference type="ARBA" id="ARBA00022519"/>
    </source>
</evidence>
<reference evidence="8" key="1">
    <citation type="submission" date="2017-04" db="EMBL/GenBank/DDBJ databases">
        <authorList>
            <person name="Varghese N."/>
            <person name="Submissions S."/>
        </authorList>
    </citation>
    <scope>NUCLEOTIDE SEQUENCE [LARGE SCALE GENOMIC DNA]</scope>
    <source>
        <strain evidence="8">DSM 22618</strain>
    </source>
</reference>
<dbReference type="Pfam" id="PF03279">
    <property type="entry name" value="Lip_A_acyltrans"/>
    <property type="match status" value="1"/>
</dbReference>
<dbReference type="PANTHER" id="PTHR30606:SF9">
    <property type="entry name" value="LIPID A BIOSYNTHESIS LAUROYLTRANSFERASE"/>
    <property type="match status" value="1"/>
</dbReference>
<evidence type="ECO:0000256" key="6">
    <source>
        <dbReference type="ARBA" id="ARBA00023315"/>
    </source>
</evidence>
<dbReference type="InterPro" id="IPR004960">
    <property type="entry name" value="LipA_acyltrans"/>
</dbReference>
<evidence type="ECO:0000313" key="8">
    <source>
        <dbReference type="Proteomes" id="UP000192920"/>
    </source>
</evidence>
<dbReference type="CDD" id="cd07984">
    <property type="entry name" value="LPLAT_LABLAT-like"/>
    <property type="match status" value="1"/>
</dbReference>
<dbReference type="EMBL" id="FXAG01000010">
    <property type="protein sequence ID" value="SMF25801.1"/>
    <property type="molecule type" value="Genomic_DNA"/>
</dbReference>
<keyword evidence="8" id="KW-1185">Reference proteome</keyword>
<accession>A0A1Y6BSE2</accession>
<dbReference type="AlphaFoldDB" id="A0A1Y6BSE2"/>
<evidence type="ECO:0000256" key="2">
    <source>
        <dbReference type="ARBA" id="ARBA00022475"/>
    </source>
</evidence>
<evidence type="ECO:0000256" key="1">
    <source>
        <dbReference type="ARBA" id="ARBA00004533"/>
    </source>
</evidence>
<evidence type="ECO:0000256" key="4">
    <source>
        <dbReference type="ARBA" id="ARBA00022679"/>
    </source>
</evidence>
<evidence type="ECO:0000313" key="7">
    <source>
        <dbReference type="EMBL" id="SMF25801.1"/>
    </source>
</evidence>
<dbReference type="RefSeq" id="WP_085276449.1">
    <property type="nucleotide sequence ID" value="NZ_FXAG01000010.1"/>
</dbReference>
<dbReference type="InterPro" id="IPR014548">
    <property type="entry name" value="Ac_Trasf"/>
</dbReference>
<comment type="subcellular location">
    <subcellularLocation>
        <location evidence="1">Cell inner membrane</location>
    </subcellularLocation>
</comment>
<evidence type="ECO:0008006" key="9">
    <source>
        <dbReference type="Google" id="ProtNLM"/>
    </source>
</evidence>
<dbReference type="STRING" id="1123014.SAMN02745746_02197"/>
<dbReference type="PANTHER" id="PTHR30606">
    <property type="entry name" value="LIPID A BIOSYNTHESIS LAUROYL ACYLTRANSFERASE"/>
    <property type="match status" value="1"/>
</dbReference>
<dbReference type="GO" id="GO:0005886">
    <property type="term" value="C:plasma membrane"/>
    <property type="evidence" value="ECO:0007669"/>
    <property type="project" value="UniProtKB-SubCell"/>
</dbReference>
<dbReference type="Proteomes" id="UP000192920">
    <property type="component" value="Unassembled WGS sequence"/>
</dbReference>
<dbReference type="GO" id="GO:0016746">
    <property type="term" value="F:acyltransferase activity"/>
    <property type="evidence" value="ECO:0007669"/>
    <property type="project" value="UniProtKB-KW"/>
</dbReference>